<sequence length="64" mass="6852">MLSNPPQDNPGPIPPPQGGGTAGVKGTKQFGRVSARRDFSKLAFSRFCAILFKMAQKGVNPCLY</sequence>
<protein>
    <submittedName>
        <fullName evidence="2">Uncharacterized protein</fullName>
    </submittedName>
</protein>
<evidence type="ECO:0000256" key="1">
    <source>
        <dbReference type="SAM" id="MobiDB-lite"/>
    </source>
</evidence>
<feature type="region of interest" description="Disordered" evidence="1">
    <location>
        <begin position="1"/>
        <end position="26"/>
    </location>
</feature>
<organism evidence="2">
    <name type="scientific">Siphoviridae sp. ct3es5</name>
    <dbReference type="NCBI Taxonomy" id="2825322"/>
    <lineage>
        <taxon>Viruses</taxon>
        <taxon>Duplodnaviria</taxon>
        <taxon>Heunggongvirae</taxon>
        <taxon>Uroviricota</taxon>
        <taxon>Caudoviricetes</taxon>
    </lineage>
</organism>
<proteinExistence type="predicted"/>
<dbReference type="EMBL" id="BK015507">
    <property type="protein sequence ID" value="DAE10323.1"/>
    <property type="molecule type" value="Genomic_DNA"/>
</dbReference>
<accession>A0A8S5PV17</accession>
<feature type="compositionally biased region" description="Pro residues" evidence="1">
    <location>
        <begin position="7"/>
        <end position="17"/>
    </location>
</feature>
<name>A0A8S5PV17_9CAUD</name>
<reference evidence="2" key="1">
    <citation type="journal article" date="2021" name="Proc. Natl. Acad. Sci. U.S.A.">
        <title>A Catalog of Tens of Thousands of Viruses from Human Metagenomes Reveals Hidden Associations with Chronic Diseases.</title>
        <authorList>
            <person name="Tisza M.J."/>
            <person name="Buck C.B."/>
        </authorList>
    </citation>
    <scope>NUCLEOTIDE SEQUENCE</scope>
    <source>
        <strain evidence="2">Ct3es5</strain>
    </source>
</reference>
<evidence type="ECO:0000313" key="2">
    <source>
        <dbReference type="EMBL" id="DAE10323.1"/>
    </source>
</evidence>